<comment type="caution">
    <text evidence="1">The sequence shown here is derived from an EMBL/GenBank/DDBJ whole genome shotgun (WGS) entry which is preliminary data.</text>
</comment>
<name>A0A813PAA4_9BILA</name>
<dbReference type="Proteomes" id="UP000663845">
    <property type="component" value="Unassembled WGS sequence"/>
</dbReference>
<accession>A0A813PAA4</accession>
<dbReference type="EMBL" id="CAJNOG010000013">
    <property type="protein sequence ID" value="CAF0751269.1"/>
    <property type="molecule type" value="Genomic_DNA"/>
</dbReference>
<proteinExistence type="predicted"/>
<organism evidence="1 2">
    <name type="scientific">Adineta steineri</name>
    <dbReference type="NCBI Taxonomy" id="433720"/>
    <lineage>
        <taxon>Eukaryota</taxon>
        <taxon>Metazoa</taxon>
        <taxon>Spiralia</taxon>
        <taxon>Gnathifera</taxon>
        <taxon>Rotifera</taxon>
        <taxon>Eurotatoria</taxon>
        <taxon>Bdelloidea</taxon>
        <taxon>Adinetida</taxon>
        <taxon>Adinetidae</taxon>
        <taxon>Adineta</taxon>
    </lineage>
</organism>
<sequence>MHSVCTNHCDWSLCFQHMNEHRILLETEFEQALDDLIKPTNEFSKIIEQTKQNIKKNQQEELDHLRQFHQNQMEIFDPQLIQTQQFQKQYNQISENLIKIKNNENLLIHNDFQQINNLLQQINQFKNSLTDIQEIEKEIKLTYCPLTSLNIFGLCASHNVRLCGSQKQIRHLFEHFRNYHHLTPHYANELVNALAENLDPVLTKIFPSNSKIIDPNDKIACPFHNTSSESGIRRTPCTNMITKRFLSIHLKSVHHLRVKQIKEIMKET</sequence>
<gene>
    <name evidence="1" type="ORF">JYZ213_LOCUS2498</name>
</gene>
<reference evidence="1" key="1">
    <citation type="submission" date="2021-02" db="EMBL/GenBank/DDBJ databases">
        <authorList>
            <person name="Nowell W R."/>
        </authorList>
    </citation>
    <scope>NUCLEOTIDE SEQUENCE</scope>
</reference>
<protein>
    <submittedName>
        <fullName evidence="1">Uncharacterized protein</fullName>
    </submittedName>
</protein>
<evidence type="ECO:0000313" key="2">
    <source>
        <dbReference type="Proteomes" id="UP000663845"/>
    </source>
</evidence>
<dbReference type="AlphaFoldDB" id="A0A813PAA4"/>
<evidence type="ECO:0000313" key="1">
    <source>
        <dbReference type="EMBL" id="CAF0751269.1"/>
    </source>
</evidence>